<dbReference type="PANTHER" id="PTHR43489:SF13">
    <property type="entry name" value="HYDROXYPYRUVATE ISOMERASE"/>
    <property type="match status" value="1"/>
</dbReference>
<evidence type="ECO:0000256" key="1">
    <source>
        <dbReference type="ARBA" id="ARBA00023235"/>
    </source>
</evidence>
<dbReference type="PANTHER" id="PTHR43489">
    <property type="entry name" value="ISOMERASE"/>
    <property type="match status" value="1"/>
</dbReference>
<organism evidence="5 6">
    <name type="scientific">Advenella mimigardefordensis (strain DSM 17166 / LMG 22922 / DPN7)</name>
    <dbReference type="NCBI Taxonomy" id="1247726"/>
    <lineage>
        <taxon>Bacteria</taxon>
        <taxon>Pseudomonadati</taxon>
        <taxon>Pseudomonadota</taxon>
        <taxon>Betaproteobacteria</taxon>
        <taxon>Burkholderiales</taxon>
        <taxon>Alcaligenaceae</taxon>
    </lineage>
</organism>
<feature type="active site" description="Proton donor/acceptor" evidence="3">
    <location>
        <position position="143"/>
    </location>
</feature>
<evidence type="ECO:0000259" key="4">
    <source>
        <dbReference type="Pfam" id="PF01261"/>
    </source>
</evidence>
<evidence type="ECO:0000256" key="3">
    <source>
        <dbReference type="PIRSR" id="PIRSR006241-50"/>
    </source>
</evidence>
<dbReference type="Gene3D" id="3.20.20.150">
    <property type="entry name" value="Divalent-metal-dependent TIM barrel enzymes"/>
    <property type="match status" value="1"/>
</dbReference>
<dbReference type="InterPro" id="IPR013022">
    <property type="entry name" value="Xyl_isomerase-like_TIM-brl"/>
</dbReference>
<dbReference type="GO" id="GO:0046487">
    <property type="term" value="P:glyoxylate metabolic process"/>
    <property type="evidence" value="ECO:0007669"/>
    <property type="project" value="TreeGrafter"/>
</dbReference>
<evidence type="ECO:0000313" key="6">
    <source>
        <dbReference type="Proteomes" id="UP000019095"/>
    </source>
</evidence>
<sequence>MLKFAANLSLLYTEVPFLERYAQAAEDGFRGVECLFPYDEEAHAIARQLQDHGLQQVLINAPPGVAAAGEKGLACLPGRQTECLDGVKKAIDYALILGVPRIHVMAGIVRDRGAYAAAQEQYLDTLSKAASLLQGAGLDLMIEPINPIDMPGYFLSGQAQARDVLAQVNMDNLRIQMDLYHCQRTEGDVTRQLAESIGAGLVGHMQIAGAPDRHEPDTGELNYSYVFTQLEALGYDGWIGCEYRPAHGTREGLGWLQRYRSAAAAAAQPAAAGQRQNIYRTRNE</sequence>
<dbReference type="Pfam" id="PF01261">
    <property type="entry name" value="AP_endonuc_2"/>
    <property type="match status" value="1"/>
</dbReference>
<dbReference type="PATRIC" id="fig|1247726.3.peg.4347"/>
<keyword evidence="1 2" id="KW-0413">Isomerase</keyword>
<dbReference type="Proteomes" id="UP000019095">
    <property type="component" value="Chromosome"/>
</dbReference>
<gene>
    <name evidence="5" type="ORF">MIM_c39380</name>
</gene>
<comment type="similarity">
    <text evidence="2">Belongs to the hyi family.</text>
</comment>
<dbReference type="EC" id="5.3.1.22" evidence="5"/>
<dbReference type="NCBIfam" id="NF043033">
    <property type="entry name" value="OxoTetrIsom"/>
    <property type="match status" value="1"/>
</dbReference>
<dbReference type="OrthoDB" id="9786584at2"/>
<name>W0PG30_ADVMD</name>
<dbReference type="SUPFAM" id="SSF51658">
    <property type="entry name" value="Xylose isomerase-like"/>
    <property type="match status" value="1"/>
</dbReference>
<dbReference type="PIRSF" id="PIRSF006241">
    <property type="entry name" value="HyI"/>
    <property type="match status" value="1"/>
</dbReference>
<protein>
    <submittedName>
        <fullName evidence="5">Hydroxypyruvate isomerase</fullName>
        <ecNumber evidence="5">5.3.1.22</ecNumber>
    </submittedName>
</protein>
<dbReference type="EMBL" id="CP003915">
    <property type="protein sequence ID" value="AHG65989.1"/>
    <property type="molecule type" value="Genomic_DNA"/>
</dbReference>
<dbReference type="AlphaFoldDB" id="W0PG30"/>
<keyword evidence="5" id="KW-0670">Pyruvate</keyword>
<dbReference type="eggNOG" id="COG3622">
    <property type="taxonomic scope" value="Bacteria"/>
</dbReference>
<dbReference type="RefSeq" id="WP_025374690.1">
    <property type="nucleotide sequence ID" value="NZ_CP003915.1"/>
</dbReference>
<dbReference type="KEGG" id="amim:MIM_c39380"/>
<reference evidence="5 6" key="1">
    <citation type="journal article" date="2014" name="Microbiology">
        <title>Unravelling the complete genome sequence of Advenella mimigardefordensis strain DPN7T and novel insights in the catabolism of the xenobiotic polythioester precursor 3,3'-dithiodipropionate.</title>
        <authorList>
            <person name="Wubbeler J.H."/>
            <person name="Hiessl S."/>
            <person name="Schuldes J."/>
            <person name="Thurmer A."/>
            <person name="Daniel R."/>
            <person name="Steinbuchel A."/>
        </authorList>
    </citation>
    <scope>NUCLEOTIDE SEQUENCE [LARGE SCALE GENOMIC DNA]</scope>
    <source>
        <strain evidence="6">DSM 17166 / LMG 22922 / DPN7</strain>
    </source>
</reference>
<dbReference type="HOGENOM" id="CLU_050006_1_1_4"/>
<evidence type="ECO:0000313" key="5">
    <source>
        <dbReference type="EMBL" id="AHG65989.1"/>
    </source>
</evidence>
<dbReference type="InterPro" id="IPR036237">
    <property type="entry name" value="Xyl_isomerase-like_sf"/>
</dbReference>
<dbReference type="InterPro" id="IPR053398">
    <property type="entry name" value="HPT_OtnI_isomerases"/>
</dbReference>
<proteinExistence type="inferred from homology"/>
<dbReference type="InterPro" id="IPR050417">
    <property type="entry name" value="Sugar_Epim/Isomerase"/>
</dbReference>
<evidence type="ECO:0000256" key="2">
    <source>
        <dbReference type="PIRNR" id="PIRNR006241"/>
    </source>
</evidence>
<keyword evidence="6" id="KW-1185">Reference proteome</keyword>
<feature type="active site" description="Proton donor/acceptor" evidence="3">
    <location>
        <position position="242"/>
    </location>
</feature>
<dbReference type="FunFam" id="3.20.20.150:FF:000007">
    <property type="entry name" value="Hydroxypyruvate isomerase"/>
    <property type="match status" value="1"/>
</dbReference>
<dbReference type="STRING" id="1247726.MIM_c39380"/>
<accession>W0PG30</accession>
<dbReference type="InterPro" id="IPR026040">
    <property type="entry name" value="HyI-like"/>
</dbReference>
<dbReference type="GO" id="GO:0008903">
    <property type="term" value="F:hydroxypyruvate isomerase activity"/>
    <property type="evidence" value="ECO:0007669"/>
    <property type="project" value="UniProtKB-EC"/>
</dbReference>
<feature type="domain" description="Xylose isomerase-like TIM barrel" evidence="4">
    <location>
        <begin position="22"/>
        <end position="258"/>
    </location>
</feature>